<feature type="region of interest" description="Disordered" evidence="6">
    <location>
        <begin position="431"/>
        <end position="452"/>
    </location>
</feature>
<dbReference type="GO" id="GO:0016042">
    <property type="term" value="P:lipid catabolic process"/>
    <property type="evidence" value="ECO:0007669"/>
    <property type="project" value="UniProtKB-KW"/>
</dbReference>
<evidence type="ECO:0000256" key="1">
    <source>
        <dbReference type="ARBA" id="ARBA00022801"/>
    </source>
</evidence>
<dbReference type="InterPro" id="IPR029058">
    <property type="entry name" value="AB_hydrolase_fold"/>
</dbReference>
<feature type="compositionally biased region" description="Polar residues" evidence="6">
    <location>
        <begin position="431"/>
        <end position="448"/>
    </location>
</feature>
<feature type="active site" description="Charge relay system" evidence="5">
    <location>
        <position position="387"/>
    </location>
</feature>
<organism evidence="7 8">
    <name type="scientific">Wallemia mellicola</name>
    <dbReference type="NCBI Taxonomy" id="1708541"/>
    <lineage>
        <taxon>Eukaryota</taxon>
        <taxon>Fungi</taxon>
        <taxon>Dikarya</taxon>
        <taxon>Basidiomycota</taxon>
        <taxon>Wallemiomycotina</taxon>
        <taxon>Wallemiomycetes</taxon>
        <taxon>Wallemiales</taxon>
        <taxon>Wallemiaceae</taxon>
        <taxon>Wallemia</taxon>
    </lineage>
</organism>
<evidence type="ECO:0000313" key="7">
    <source>
        <dbReference type="EMBL" id="TIC33832.1"/>
    </source>
</evidence>
<dbReference type="GO" id="GO:0003847">
    <property type="term" value="F:1-alkyl-2-acetylglycerophosphocholine esterase activity"/>
    <property type="evidence" value="ECO:0007669"/>
    <property type="project" value="UniProtKB-UniRule"/>
</dbReference>
<dbReference type="EC" id="3.1.1.47" evidence="4"/>
<sequence length="555" mass="63479">MVYVPYISSKLPGYDGQYSVGAFDLELPVDEPDREPSASFKLDSEENPLKLETVLFTLFYPTDKNALDKRKKLIKWFPRPFASTAYGYAKLAEISRTFAGKVKIPFRHVTYRRTVSFAHALARSTKIPAYANAPLAACPTGKWPLIFFSHGLGGQRRMYSHLCGSLASHGYIVCAIEHRDGSAPNTWVYPPLNERSEQGTPRSVTWYDWKQLKFDDATKEESHVPLRDEQLDFRLRELEMAWKHLKRIADGQGPACELINHRKNVSGSARKVNWDSFEKYMDASRDVTFMGHSFGGATVCRIATKSDGFVRCITLDPWSWWEVFPRDAISFPVFTPPHLDIKVPLLTINSEQFTVWHDNFRSVYELHLRQKEKGLPSWLFTICGTLHGSFSDINLIAPRISKYKGMRINPKQALGATVDVVREFTEQNRYNDGTSSLRTHTSQSTSEFSVCENEKHEHTKILDLHRHERPYELANEDKESMIRRWPPRLPPTSSELIKMRIGNPGHFVLHIKPKEDHEDAYVESGLPSTTLPSNEHPRKNSNAPKRELAYDVAAA</sequence>
<accession>A0A4T0UDE8</accession>
<dbReference type="SUPFAM" id="SSF53474">
    <property type="entry name" value="alpha/beta-Hydrolases"/>
    <property type="match status" value="1"/>
</dbReference>
<reference evidence="7 8" key="1">
    <citation type="submission" date="2019-03" db="EMBL/GenBank/DDBJ databases">
        <title>Sequencing 25 genomes of Wallemia mellicola.</title>
        <authorList>
            <person name="Gostincar C."/>
        </authorList>
    </citation>
    <scope>NUCLEOTIDE SEQUENCE [LARGE SCALE GENOMIC DNA]</scope>
    <source>
        <strain evidence="7 8">EXF-8738</strain>
    </source>
</reference>
<evidence type="ECO:0000256" key="3">
    <source>
        <dbReference type="ARBA" id="ARBA00023098"/>
    </source>
</evidence>
<keyword evidence="1 4" id="KW-0378">Hydrolase</keyword>
<evidence type="ECO:0000256" key="4">
    <source>
        <dbReference type="PIRNR" id="PIRNR018169"/>
    </source>
</evidence>
<dbReference type="Gene3D" id="3.40.50.1820">
    <property type="entry name" value="alpha/beta hydrolase"/>
    <property type="match status" value="1"/>
</dbReference>
<feature type="region of interest" description="Disordered" evidence="6">
    <location>
        <begin position="519"/>
        <end position="555"/>
    </location>
</feature>
<protein>
    <recommendedName>
        <fullName evidence="4">Putative phospholipase</fullName>
        <ecNumber evidence="4">3.1.1.47</ecNumber>
    </recommendedName>
</protein>
<keyword evidence="3 4" id="KW-0443">Lipid metabolism</keyword>
<dbReference type="PANTHER" id="PTHR10272:SF0">
    <property type="entry name" value="PLATELET-ACTIVATING FACTOR ACETYLHYDROLASE"/>
    <property type="match status" value="1"/>
</dbReference>
<dbReference type="PIRSF" id="PIRSF018169">
    <property type="entry name" value="PAF_acetylhydrolase"/>
    <property type="match status" value="1"/>
</dbReference>
<proteinExistence type="inferred from homology"/>
<comment type="similarity">
    <text evidence="4">Belongs to the serine esterase family.</text>
</comment>
<dbReference type="Proteomes" id="UP000305647">
    <property type="component" value="Unassembled WGS sequence"/>
</dbReference>
<feature type="active site" description="Nucleophile" evidence="5">
    <location>
        <position position="293"/>
    </location>
</feature>
<evidence type="ECO:0000256" key="5">
    <source>
        <dbReference type="PIRSR" id="PIRSR018169-1"/>
    </source>
</evidence>
<evidence type="ECO:0000256" key="2">
    <source>
        <dbReference type="ARBA" id="ARBA00022963"/>
    </source>
</evidence>
<gene>
    <name evidence="7" type="ORF">E3Q10_00554</name>
</gene>
<evidence type="ECO:0000313" key="8">
    <source>
        <dbReference type="Proteomes" id="UP000305647"/>
    </source>
</evidence>
<feature type="active site" description="Charge relay system" evidence="5">
    <location>
        <position position="316"/>
    </location>
</feature>
<comment type="catalytic activity">
    <reaction evidence="4">
        <text>a 1-O-alkyl-2-acetyl-sn-glycero-3-phosphocholine + H2O = a 1-O-alkyl-sn-glycero-3-phosphocholine + acetate + H(+)</text>
        <dbReference type="Rhea" id="RHEA:17777"/>
        <dbReference type="ChEBI" id="CHEBI:15377"/>
        <dbReference type="ChEBI" id="CHEBI:15378"/>
        <dbReference type="ChEBI" id="CHEBI:30089"/>
        <dbReference type="ChEBI" id="CHEBI:30909"/>
        <dbReference type="ChEBI" id="CHEBI:36707"/>
        <dbReference type="EC" id="3.1.1.47"/>
    </reaction>
</comment>
<keyword evidence="2 4" id="KW-0442">Lipid degradation</keyword>
<dbReference type="Pfam" id="PF03403">
    <property type="entry name" value="PAF-AH_p_II"/>
    <property type="match status" value="1"/>
</dbReference>
<name>A0A4T0UDE8_9BASI</name>
<dbReference type="EMBL" id="SPRO01000003">
    <property type="protein sequence ID" value="TIC33832.1"/>
    <property type="molecule type" value="Genomic_DNA"/>
</dbReference>
<dbReference type="PANTHER" id="PTHR10272">
    <property type="entry name" value="PLATELET-ACTIVATING FACTOR ACETYLHYDROLASE"/>
    <property type="match status" value="1"/>
</dbReference>
<evidence type="ECO:0000256" key="6">
    <source>
        <dbReference type="SAM" id="MobiDB-lite"/>
    </source>
</evidence>
<dbReference type="AlphaFoldDB" id="A0A4T0UDE8"/>
<dbReference type="InterPro" id="IPR016715">
    <property type="entry name" value="PAF_acetylhydro_eukaryote"/>
</dbReference>
<comment type="caution">
    <text evidence="7">The sequence shown here is derived from an EMBL/GenBank/DDBJ whole genome shotgun (WGS) entry which is preliminary data.</text>
</comment>